<comment type="caution">
    <text evidence="2">The sequence shown here is derived from an EMBL/GenBank/DDBJ whole genome shotgun (WGS) entry which is preliminary data.</text>
</comment>
<evidence type="ECO:0000313" key="2">
    <source>
        <dbReference type="EMBL" id="TQR85356.1"/>
    </source>
</evidence>
<keyword evidence="2" id="KW-0808">Transferase</keyword>
<accession>A0A544VZD6</accession>
<protein>
    <submittedName>
        <fullName evidence="2">Class I SAM-dependent methyltransferase</fullName>
    </submittedName>
</protein>
<keyword evidence="2" id="KW-0489">Methyltransferase</keyword>
<dbReference type="InterPro" id="IPR029063">
    <property type="entry name" value="SAM-dependent_MTases_sf"/>
</dbReference>
<name>A0A544VZD6_9MYCO</name>
<dbReference type="Proteomes" id="UP000315759">
    <property type="component" value="Unassembled WGS sequence"/>
</dbReference>
<dbReference type="AlphaFoldDB" id="A0A544VZD6"/>
<dbReference type="EMBL" id="VIFX01000021">
    <property type="protein sequence ID" value="TQR85356.1"/>
    <property type="molecule type" value="Genomic_DNA"/>
</dbReference>
<evidence type="ECO:0000256" key="1">
    <source>
        <dbReference type="SAM" id="MobiDB-lite"/>
    </source>
</evidence>
<feature type="compositionally biased region" description="Polar residues" evidence="1">
    <location>
        <begin position="34"/>
        <end position="46"/>
    </location>
</feature>
<dbReference type="Pfam" id="PF13489">
    <property type="entry name" value="Methyltransf_23"/>
    <property type="match status" value="1"/>
</dbReference>
<dbReference type="GO" id="GO:0032259">
    <property type="term" value="P:methylation"/>
    <property type="evidence" value="ECO:0007669"/>
    <property type="project" value="UniProtKB-KW"/>
</dbReference>
<gene>
    <name evidence="2" type="ORF">D8S82_17145</name>
</gene>
<dbReference type="SUPFAM" id="SSF53335">
    <property type="entry name" value="S-adenosyl-L-methionine-dependent methyltransferases"/>
    <property type="match status" value="1"/>
</dbReference>
<sequence length="386" mass="43463">MLLRLCHGGVGSEKIAEQQRRLWPRTPPIRPHKSNSVATDWSTACSKPSRGSGMPAKLRRLVKSSKLLMRVAAPIFRLKSIAFAHVPMRGKFPHFSTDTRLECYAFDSMPEFERWRDANGDLIETWRCEDRAAIAPSQPAFTTDGVCAICELPVSFVSTTEYGQATSSGGVTPNWREQLLCPRCHMRNRMRAALQIAVQQCGLSRDMQIYVTEQFGEGYRWLRAHFKEVEGSEYLSPSRKPGSRRLGIVHQDVQALSYAPQSFDYILSFDVLEHVPNHIAALESFARVLKTGGKLLLTVPFTLEKYDTTVRAQMQADGHIDYILPIEVHGNPTDPVNGALCYRHFGWDTLDRLVECGFADATVMIYHDRRLGYLGSLQSLITATKA</sequence>
<feature type="region of interest" description="Disordered" evidence="1">
    <location>
        <begin position="25"/>
        <end position="52"/>
    </location>
</feature>
<organism evidence="2 3">
    <name type="scientific">Mycolicibacterium hodleri</name>
    <dbReference type="NCBI Taxonomy" id="49897"/>
    <lineage>
        <taxon>Bacteria</taxon>
        <taxon>Bacillati</taxon>
        <taxon>Actinomycetota</taxon>
        <taxon>Actinomycetes</taxon>
        <taxon>Mycobacteriales</taxon>
        <taxon>Mycobacteriaceae</taxon>
        <taxon>Mycolicibacterium</taxon>
    </lineage>
</organism>
<evidence type="ECO:0000313" key="3">
    <source>
        <dbReference type="Proteomes" id="UP000315759"/>
    </source>
</evidence>
<dbReference type="CDD" id="cd02440">
    <property type="entry name" value="AdoMet_MTases"/>
    <property type="match status" value="1"/>
</dbReference>
<keyword evidence="3" id="KW-1185">Reference proteome</keyword>
<proteinExistence type="predicted"/>
<dbReference type="Gene3D" id="3.40.50.150">
    <property type="entry name" value="Vaccinia Virus protein VP39"/>
    <property type="match status" value="1"/>
</dbReference>
<reference evidence="2 3" key="1">
    <citation type="submission" date="2018-10" db="EMBL/GenBank/DDBJ databases">
        <title>Draft genome of Mycobacterium hodleri strain B.</title>
        <authorList>
            <person name="Amande T.J."/>
            <person name="Mcgenity T.J."/>
        </authorList>
    </citation>
    <scope>NUCLEOTIDE SEQUENCE [LARGE SCALE GENOMIC DNA]</scope>
    <source>
        <strain evidence="2 3">B</strain>
    </source>
</reference>
<dbReference type="GO" id="GO:0008168">
    <property type="term" value="F:methyltransferase activity"/>
    <property type="evidence" value="ECO:0007669"/>
    <property type="project" value="UniProtKB-KW"/>
</dbReference>